<accession>A0A420HGR9</accession>
<sequence>MSSRIIPKSIPSSAQALPIASSSLPPWSEFLLLTKTVDEIVGTCAPADFVTITRDFLKEIYNNVVRKSHVAESLEILGKHASVGSFLPQITGALNLPTYQFSKDCAEVQNAFSTAAAKMIQATWLQILFLLRIKKQEELETIAEQLNMDQLQLQFREKIRHHGNEITEKNSDGTFPVAFQKAFDLFADHCSDLIHRTFQLANQHVAKEKMKKFRKQSTLKENTDAIMADANAPDLSTIVKAEVARVLRATHDYKQKRLLNKSRKDFKTPTKPTKPALLKVKRKIQTGGQGK</sequence>
<proteinExistence type="predicted"/>
<gene>
    <name evidence="1" type="ORF">GcM3_193031</name>
</gene>
<reference evidence="1 2" key="1">
    <citation type="journal article" date="2018" name="BMC Genomics">
        <title>Comparative genome analyses reveal sequence features reflecting distinct modes of host-adaptation between dicot and monocot powdery mildew.</title>
        <authorList>
            <person name="Wu Y."/>
            <person name="Ma X."/>
            <person name="Pan Z."/>
            <person name="Kale S.D."/>
            <person name="Song Y."/>
            <person name="King H."/>
            <person name="Zhang Q."/>
            <person name="Presley C."/>
            <person name="Deng X."/>
            <person name="Wei C.I."/>
            <person name="Xiao S."/>
        </authorList>
    </citation>
    <scope>NUCLEOTIDE SEQUENCE [LARGE SCALE GENOMIC DNA]</scope>
    <source>
        <strain evidence="1">UMSG3</strain>
    </source>
</reference>
<protein>
    <submittedName>
        <fullName evidence="1">Uncharacterized protein</fullName>
    </submittedName>
</protein>
<comment type="caution">
    <text evidence="1">The sequence shown here is derived from an EMBL/GenBank/DDBJ whole genome shotgun (WGS) entry which is preliminary data.</text>
</comment>
<evidence type="ECO:0000313" key="1">
    <source>
        <dbReference type="EMBL" id="RKF56672.1"/>
    </source>
</evidence>
<keyword evidence="2" id="KW-1185">Reference proteome</keyword>
<name>A0A420HGR9_9PEZI</name>
<evidence type="ECO:0000313" key="2">
    <source>
        <dbReference type="Proteomes" id="UP000283383"/>
    </source>
</evidence>
<organism evidence="1 2">
    <name type="scientific">Golovinomyces cichoracearum</name>
    <dbReference type="NCBI Taxonomy" id="62708"/>
    <lineage>
        <taxon>Eukaryota</taxon>
        <taxon>Fungi</taxon>
        <taxon>Dikarya</taxon>
        <taxon>Ascomycota</taxon>
        <taxon>Pezizomycotina</taxon>
        <taxon>Leotiomycetes</taxon>
        <taxon>Erysiphales</taxon>
        <taxon>Erysiphaceae</taxon>
        <taxon>Golovinomyces</taxon>
    </lineage>
</organism>
<dbReference type="Proteomes" id="UP000283383">
    <property type="component" value="Unassembled WGS sequence"/>
</dbReference>
<dbReference type="EMBL" id="MCBQ01019386">
    <property type="protein sequence ID" value="RKF56672.1"/>
    <property type="molecule type" value="Genomic_DNA"/>
</dbReference>
<dbReference type="AlphaFoldDB" id="A0A420HGR9"/>